<dbReference type="InterPro" id="IPR016164">
    <property type="entry name" value="FAD-linked_Oxase-like_C"/>
</dbReference>
<dbReference type="GO" id="GO:1903457">
    <property type="term" value="P:lactate catabolic process"/>
    <property type="evidence" value="ECO:0007669"/>
    <property type="project" value="TreeGrafter"/>
</dbReference>
<dbReference type="InterPro" id="IPR036318">
    <property type="entry name" value="FAD-bd_PCMH-like_sf"/>
</dbReference>
<keyword evidence="3" id="KW-0285">Flavoprotein</keyword>
<comment type="similarity">
    <text evidence="2">Belongs to the FAD-binding oxidoreductase/transferase type 4 family.</text>
</comment>
<dbReference type="Pfam" id="PF01565">
    <property type="entry name" value="FAD_binding_4"/>
    <property type="match status" value="1"/>
</dbReference>
<dbReference type="PROSITE" id="PS51387">
    <property type="entry name" value="FAD_PCMH"/>
    <property type="match status" value="1"/>
</dbReference>
<feature type="domain" description="FAD-binding PCMH-type" evidence="8">
    <location>
        <begin position="45"/>
        <end position="218"/>
    </location>
</feature>
<evidence type="ECO:0000313" key="10">
    <source>
        <dbReference type="Proteomes" id="UP000244066"/>
    </source>
</evidence>
<gene>
    <name evidence="9" type="ORF">B9J98_04410</name>
</gene>
<dbReference type="SUPFAM" id="SSF56176">
    <property type="entry name" value="FAD-binding/transporter-associated domain-like"/>
    <property type="match status" value="1"/>
</dbReference>
<evidence type="ECO:0000256" key="7">
    <source>
        <dbReference type="ARBA" id="ARBA00038897"/>
    </source>
</evidence>
<keyword evidence="5" id="KW-0809">Transit peptide</keyword>
<dbReference type="AlphaFoldDB" id="A0A2R7Y418"/>
<dbReference type="GO" id="GO:0008720">
    <property type="term" value="F:D-lactate dehydrogenase (NAD+) activity"/>
    <property type="evidence" value="ECO:0007669"/>
    <property type="project" value="TreeGrafter"/>
</dbReference>
<dbReference type="PANTHER" id="PTHR11748:SF111">
    <property type="entry name" value="D-LACTATE DEHYDROGENASE, MITOCHONDRIAL-RELATED"/>
    <property type="match status" value="1"/>
</dbReference>
<evidence type="ECO:0000259" key="8">
    <source>
        <dbReference type="PROSITE" id="PS51387"/>
    </source>
</evidence>
<evidence type="ECO:0000256" key="2">
    <source>
        <dbReference type="ARBA" id="ARBA00008000"/>
    </source>
</evidence>
<evidence type="ECO:0000256" key="3">
    <source>
        <dbReference type="ARBA" id="ARBA00022630"/>
    </source>
</evidence>
<dbReference type="EMBL" id="NDWU01000009">
    <property type="protein sequence ID" value="PUA32097.1"/>
    <property type="molecule type" value="Genomic_DNA"/>
</dbReference>
<protein>
    <recommendedName>
        <fullName evidence="7">D-lactate dehydrogenase (cytochrome)</fullName>
        <ecNumber evidence="7">1.1.2.4</ecNumber>
    </recommendedName>
</protein>
<evidence type="ECO:0000256" key="6">
    <source>
        <dbReference type="ARBA" id="ARBA00023002"/>
    </source>
</evidence>
<organism evidence="9 10">
    <name type="scientific">Candidatus Terraquivivens tikiterensis</name>
    <dbReference type="NCBI Taxonomy" id="1980982"/>
    <lineage>
        <taxon>Archaea</taxon>
        <taxon>Nitrososphaerota</taxon>
        <taxon>Candidatus Wolframiiraptoraceae</taxon>
        <taxon>Candidatus Terraquivivens</taxon>
    </lineage>
</organism>
<dbReference type="Pfam" id="PF02913">
    <property type="entry name" value="FAD-oxidase_C"/>
    <property type="match status" value="1"/>
</dbReference>
<dbReference type="InterPro" id="IPR016169">
    <property type="entry name" value="FAD-bd_PCMH_sub2"/>
</dbReference>
<dbReference type="Gene3D" id="3.30.465.10">
    <property type="match status" value="1"/>
</dbReference>
<dbReference type="InterPro" id="IPR016166">
    <property type="entry name" value="FAD-bd_PCMH"/>
</dbReference>
<accession>A0A2R7Y418</accession>
<evidence type="ECO:0000256" key="4">
    <source>
        <dbReference type="ARBA" id="ARBA00022827"/>
    </source>
</evidence>
<sequence length="475" mass="52780">MAIPNDFLNVLINKLGEEHVSVDPLEKLVYAHDLAALPKSVKLLFDTTPDAIVRPESAEHVAEVIRLANEYKIPVIPRGGATWGFGGTVPVRGGVVLDLTGLNRIVHLDEEHGLLTVECGIVWEDIMRFLQKTCWELPVYPSSALSSTVGGWAATGGIGYGSLKHGPFIKNVVKATAVLPDGRAVMLDDNSDPSLSQLFGSEGILCVFTDLTLKLVPKSEAERPFMASFSSLANALMAAQEVLRLTSPHSLVLRTFGFTRTKDYVNPDAYFFGCFTGYKHAVDKYYLTLEEVVNRYRGYLAPEDEAGREWEERFYTLRVKKWGPSILGNEFIIPVPKILDMVGYCWQLGSLARLDVEVEVMFVSRDRALMFQLFLCDERKSIRYLTEAAITKKVLEAAIKAGGKPYGYGLWNFPFMEAAEPEKKRELESLKRALDPQGVLNPGKTIGAELALGLPLPGRLYGMLMDGVWFLRKVV</sequence>
<keyword evidence="4" id="KW-0274">FAD</keyword>
<dbReference type="EC" id="1.1.2.4" evidence="7"/>
<dbReference type="PANTHER" id="PTHR11748">
    <property type="entry name" value="D-LACTATE DEHYDROGENASE"/>
    <property type="match status" value="1"/>
</dbReference>
<dbReference type="Proteomes" id="UP000244066">
    <property type="component" value="Unassembled WGS sequence"/>
</dbReference>
<evidence type="ECO:0000256" key="1">
    <source>
        <dbReference type="ARBA" id="ARBA00001974"/>
    </source>
</evidence>
<reference evidence="9 10" key="1">
    <citation type="submission" date="2017-04" db="EMBL/GenBank/DDBJ databases">
        <title>Draft Aigarchaeota genome from a New Zealand hot spring.</title>
        <authorList>
            <person name="Reysenbach A.-L."/>
            <person name="Donaho J.A."/>
            <person name="Gerhart J."/>
            <person name="Kelley J.F."/>
            <person name="Kouba K."/>
            <person name="Podar M."/>
            <person name="Stott M."/>
        </authorList>
    </citation>
    <scope>NUCLEOTIDE SEQUENCE [LARGE SCALE GENOMIC DNA]</scope>
    <source>
        <strain evidence="9">NZ13_MG1</strain>
    </source>
</reference>
<evidence type="ECO:0000256" key="5">
    <source>
        <dbReference type="ARBA" id="ARBA00022946"/>
    </source>
</evidence>
<dbReference type="InterPro" id="IPR004113">
    <property type="entry name" value="FAD-bd_oxidored_4_C"/>
</dbReference>
<comment type="cofactor">
    <cofactor evidence="1">
        <name>FAD</name>
        <dbReference type="ChEBI" id="CHEBI:57692"/>
    </cofactor>
</comment>
<evidence type="ECO:0000313" key="9">
    <source>
        <dbReference type="EMBL" id="PUA32097.1"/>
    </source>
</evidence>
<dbReference type="SUPFAM" id="SSF55103">
    <property type="entry name" value="FAD-linked oxidases, C-terminal domain"/>
    <property type="match status" value="1"/>
</dbReference>
<name>A0A2R7Y418_9ARCH</name>
<comment type="caution">
    <text evidence="9">The sequence shown here is derived from an EMBL/GenBank/DDBJ whole genome shotgun (WGS) entry which is preliminary data.</text>
</comment>
<dbReference type="InterPro" id="IPR006094">
    <property type="entry name" value="Oxid_FAD_bind_N"/>
</dbReference>
<keyword evidence="6" id="KW-0560">Oxidoreductase</keyword>
<dbReference type="GO" id="GO:0004458">
    <property type="term" value="F:D-lactate dehydrogenase (cytochrome) activity"/>
    <property type="evidence" value="ECO:0007669"/>
    <property type="project" value="UniProtKB-EC"/>
</dbReference>
<dbReference type="GO" id="GO:0071949">
    <property type="term" value="F:FAD binding"/>
    <property type="evidence" value="ECO:0007669"/>
    <property type="project" value="InterPro"/>
</dbReference>
<proteinExistence type="inferred from homology"/>